<evidence type="ECO:0000313" key="4">
    <source>
        <dbReference type="Proteomes" id="UP000317722"/>
    </source>
</evidence>
<reference evidence="3 4" key="1">
    <citation type="journal article" date="2019" name="Environ. Microbiol.">
        <title>Species interactions and distinct microbial communities in high Arctic permafrost affected cryosols are associated with the CH4 and CO2 gas fluxes.</title>
        <authorList>
            <person name="Altshuler I."/>
            <person name="Hamel J."/>
            <person name="Turney S."/>
            <person name="Magnuson E."/>
            <person name="Levesque R."/>
            <person name="Greer C."/>
            <person name="Whyte L.G."/>
        </authorList>
    </citation>
    <scope>NUCLEOTIDE SEQUENCE [LARGE SCALE GENOMIC DNA]</scope>
    <source>
        <strain evidence="3 4">S9.3A</strain>
    </source>
</reference>
<evidence type="ECO:0000313" key="3">
    <source>
        <dbReference type="EMBL" id="TPG17169.1"/>
    </source>
</evidence>
<organism evidence="3 4">
    <name type="scientific">Pedococcus bigeumensis</name>
    <dbReference type="NCBI Taxonomy" id="433644"/>
    <lineage>
        <taxon>Bacteria</taxon>
        <taxon>Bacillati</taxon>
        <taxon>Actinomycetota</taxon>
        <taxon>Actinomycetes</taxon>
        <taxon>Micrococcales</taxon>
        <taxon>Intrasporangiaceae</taxon>
        <taxon>Pedococcus</taxon>
    </lineage>
</organism>
<dbReference type="InterPro" id="IPR029063">
    <property type="entry name" value="SAM-dependent_MTases_sf"/>
</dbReference>
<dbReference type="AlphaFoldDB" id="A0A502CYD1"/>
<dbReference type="SUPFAM" id="SSF53335">
    <property type="entry name" value="S-adenosyl-L-methionine-dependent methyltransferases"/>
    <property type="match status" value="1"/>
</dbReference>
<dbReference type="GO" id="GO:0008168">
    <property type="term" value="F:methyltransferase activity"/>
    <property type="evidence" value="ECO:0007669"/>
    <property type="project" value="UniProtKB-KW"/>
</dbReference>
<dbReference type="PANTHER" id="PTHR43861">
    <property type="entry name" value="TRANS-ACONITATE 2-METHYLTRANSFERASE-RELATED"/>
    <property type="match status" value="1"/>
</dbReference>
<sequence>MTEIEDFFDRAYRQHPRYWWRNEGRYSISPDDHPTSLLTQHALRWATDREPGRVLDVGAGEGADAIRMALLGWEVVAVELSQQAVEKIDKLAREAGAEVTVTKGDLNTLQVRGQFDLVICNGVLHYVEDKRAACRTLQSMTAPGGANLVSLWSSHTPVPECHQIIPTFPDAEEGDVRDSYRTWRKSLMYLERGRLEQSHDDMSPHVHSFIKMFAHNEPVKPIAGGRNDSAIEW</sequence>
<dbReference type="RefSeq" id="WP_140740144.1">
    <property type="nucleotide sequence ID" value="NZ_RCZM01000003.1"/>
</dbReference>
<accession>A0A502CYD1</accession>
<keyword evidence="1 3" id="KW-0808">Transferase</keyword>
<gene>
    <name evidence="3" type="ORF">EAH86_10425</name>
</gene>
<dbReference type="Gene3D" id="3.40.50.150">
    <property type="entry name" value="Vaccinia Virus protein VP39"/>
    <property type="match status" value="1"/>
</dbReference>
<keyword evidence="4" id="KW-1185">Reference proteome</keyword>
<proteinExistence type="predicted"/>
<keyword evidence="3" id="KW-0489">Methyltransferase</keyword>
<feature type="domain" description="Methyltransferase" evidence="2">
    <location>
        <begin position="54"/>
        <end position="145"/>
    </location>
</feature>
<dbReference type="Pfam" id="PF13649">
    <property type="entry name" value="Methyltransf_25"/>
    <property type="match status" value="1"/>
</dbReference>
<evidence type="ECO:0000259" key="2">
    <source>
        <dbReference type="Pfam" id="PF13649"/>
    </source>
</evidence>
<comment type="caution">
    <text evidence="3">The sequence shown here is derived from an EMBL/GenBank/DDBJ whole genome shotgun (WGS) entry which is preliminary data.</text>
</comment>
<dbReference type="EMBL" id="RCZM01000003">
    <property type="protein sequence ID" value="TPG17169.1"/>
    <property type="molecule type" value="Genomic_DNA"/>
</dbReference>
<dbReference type="Proteomes" id="UP000317722">
    <property type="component" value="Unassembled WGS sequence"/>
</dbReference>
<evidence type="ECO:0000256" key="1">
    <source>
        <dbReference type="ARBA" id="ARBA00022679"/>
    </source>
</evidence>
<dbReference type="CDD" id="cd02440">
    <property type="entry name" value="AdoMet_MTases"/>
    <property type="match status" value="1"/>
</dbReference>
<dbReference type="OrthoDB" id="9786503at2"/>
<protein>
    <submittedName>
        <fullName evidence="3">Class I SAM-dependent methyltransferase</fullName>
    </submittedName>
</protein>
<name>A0A502CYD1_9MICO</name>
<dbReference type="InterPro" id="IPR041698">
    <property type="entry name" value="Methyltransf_25"/>
</dbReference>
<dbReference type="GO" id="GO:0032259">
    <property type="term" value="P:methylation"/>
    <property type="evidence" value="ECO:0007669"/>
    <property type="project" value="UniProtKB-KW"/>
</dbReference>